<proteinExistence type="predicted"/>
<evidence type="ECO:0000313" key="2">
    <source>
        <dbReference type="Proteomes" id="UP001204524"/>
    </source>
</evidence>
<keyword evidence="2" id="KW-1185">Reference proteome</keyword>
<protein>
    <submittedName>
        <fullName evidence="1">IS481 family transposase</fullName>
    </submittedName>
</protein>
<organism evidence="1 2">
    <name type="scientific">Nocardioides pinisoli</name>
    <dbReference type="NCBI Taxonomy" id="2950279"/>
    <lineage>
        <taxon>Bacteria</taxon>
        <taxon>Bacillati</taxon>
        <taxon>Actinomycetota</taxon>
        <taxon>Actinomycetes</taxon>
        <taxon>Propionibacteriales</taxon>
        <taxon>Nocardioidaceae</taxon>
        <taxon>Nocardioides</taxon>
    </lineage>
</organism>
<dbReference type="EMBL" id="JANARS010000008">
    <property type="protein sequence ID" value="MCP3423721.1"/>
    <property type="molecule type" value="Genomic_DNA"/>
</dbReference>
<evidence type="ECO:0000313" key="1">
    <source>
        <dbReference type="EMBL" id="MCP3423721.1"/>
    </source>
</evidence>
<comment type="caution">
    <text evidence="1">The sequence shown here is derived from an EMBL/GenBank/DDBJ whole genome shotgun (WGS) entry which is preliminary data.</text>
</comment>
<sequence>EYRCEADRVAAYPTWIHHYNHHRGHTALQGLSPADRVPNLRGDNT</sequence>
<dbReference type="Proteomes" id="UP001204524">
    <property type="component" value="Unassembled WGS sequence"/>
</dbReference>
<gene>
    <name evidence="1" type="ORF">NCI01_18095</name>
</gene>
<reference evidence="1 2" key="1">
    <citation type="submission" date="2022-06" db="EMBL/GenBank/DDBJ databases">
        <authorList>
            <person name="So Y."/>
        </authorList>
    </citation>
    <scope>NUCLEOTIDE SEQUENCE [LARGE SCALE GENOMIC DNA]</scope>
    <source>
        <strain evidence="1 2">STR3</strain>
    </source>
</reference>
<accession>A0ABT1L117</accession>
<feature type="non-terminal residue" evidence="1">
    <location>
        <position position="1"/>
    </location>
</feature>
<name>A0ABT1L117_9ACTN</name>